<dbReference type="PROSITE" id="PS00606">
    <property type="entry name" value="KS3_1"/>
    <property type="match status" value="1"/>
</dbReference>
<name>A0ABV7HS26_9GAMM</name>
<proteinExistence type="inferred from homology"/>
<protein>
    <submittedName>
        <fullName evidence="6">Beta-ketoacyl-ACP synthase</fullName>
        <ecNumber evidence="6">2.3.1.179</ecNumber>
    </submittedName>
</protein>
<organism evidence="6 7">
    <name type="scientific">Gilvimarinus japonicus</name>
    <dbReference type="NCBI Taxonomy" id="1796469"/>
    <lineage>
        <taxon>Bacteria</taxon>
        <taxon>Pseudomonadati</taxon>
        <taxon>Pseudomonadota</taxon>
        <taxon>Gammaproteobacteria</taxon>
        <taxon>Cellvibrionales</taxon>
        <taxon>Cellvibrionaceae</taxon>
        <taxon>Gilvimarinus</taxon>
    </lineage>
</organism>
<keyword evidence="3 4" id="KW-0808">Transferase</keyword>
<dbReference type="Pfam" id="PF00109">
    <property type="entry name" value="ketoacyl-synt"/>
    <property type="match status" value="1"/>
</dbReference>
<keyword evidence="7" id="KW-1185">Reference proteome</keyword>
<dbReference type="GO" id="GO:0004315">
    <property type="term" value="F:3-oxoacyl-[acyl-carrier-protein] synthase activity"/>
    <property type="evidence" value="ECO:0007669"/>
    <property type="project" value="UniProtKB-EC"/>
</dbReference>
<dbReference type="InterPro" id="IPR016039">
    <property type="entry name" value="Thiolase-like"/>
</dbReference>
<dbReference type="EMBL" id="JBHRTL010000031">
    <property type="protein sequence ID" value="MFC3156678.1"/>
    <property type="molecule type" value="Genomic_DNA"/>
</dbReference>
<dbReference type="Pfam" id="PF02801">
    <property type="entry name" value="Ketoacyl-synt_C"/>
    <property type="match status" value="1"/>
</dbReference>
<comment type="similarity">
    <text evidence="2 4">Belongs to the thiolase-like superfamily. Beta-ketoacyl-ACP synthases family.</text>
</comment>
<sequence length="408" mass="43190">MRRVVITGVGAVSALGNNWADVQSALAAGHNKIQRFAEWDEIEGLNTRLGAPVDFTTPAHYPRKKLRSMGRVSVMAVSATEQALTEAGLVGEPCLTNGSTGVSYGSCIGTPADVPALTRVVTDKTTIDLNASTYLRTMTHTATVNIGLFFNMTGRIIPTASACTSGSQGVGYAYEAIKYGMQDVMVAGGAEEFHVTPIAVFDTLFATSTRNDEPNLTPRPFDAERDGLVIGEGACSLILEEYEHARARGATILGEIVGYGTNSDGAHVTEPSAETMTRAMQLALADAKVSPDAIGYVNAHGTATAKGDIAESRATAAALGEGKPISSLKSYIGHTLGACGALEAWMSVEMMRSQWFAPTINLDRVDPECAELDYIQHAGRAIDCDYVMSNNFAFGGVNTSLIIKRYSA</sequence>
<evidence type="ECO:0000313" key="7">
    <source>
        <dbReference type="Proteomes" id="UP001595548"/>
    </source>
</evidence>
<keyword evidence="6" id="KW-0012">Acyltransferase</keyword>
<dbReference type="NCBIfam" id="NF006587">
    <property type="entry name" value="PRK09116.1"/>
    <property type="match status" value="1"/>
</dbReference>
<gene>
    <name evidence="6" type="ORF">ACFOEB_15815</name>
</gene>
<dbReference type="PANTHER" id="PTHR11712:SF325">
    <property type="entry name" value="3-OXOACYL-(ACYL-CARRIER-PROTEIN) SYNTHASE II FABF"/>
    <property type="match status" value="1"/>
</dbReference>
<evidence type="ECO:0000256" key="2">
    <source>
        <dbReference type="ARBA" id="ARBA00008467"/>
    </source>
</evidence>
<dbReference type="InterPro" id="IPR000794">
    <property type="entry name" value="Beta-ketoacyl_synthase"/>
</dbReference>
<evidence type="ECO:0000313" key="6">
    <source>
        <dbReference type="EMBL" id="MFC3156678.1"/>
    </source>
</evidence>
<dbReference type="Gene3D" id="3.40.47.10">
    <property type="match status" value="1"/>
</dbReference>
<dbReference type="InterPro" id="IPR014030">
    <property type="entry name" value="Ketoacyl_synth_N"/>
</dbReference>
<evidence type="ECO:0000256" key="1">
    <source>
        <dbReference type="ARBA" id="ARBA00005194"/>
    </source>
</evidence>
<dbReference type="CDD" id="cd00834">
    <property type="entry name" value="KAS_I_II"/>
    <property type="match status" value="1"/>
</dbReference>
<dbReference type="Proteomes" id="UP001595548">
    <property type="component" value="Unassembled WGS sequence"/>
</dbReference>
<feature type="domain" description="Ketosynthase family 3 (KS3)" evidence="5">
    <location>
        <begin position="1"/>
        <end position="405"/>
    </location>
</feature>
<dbReference type="PROSITE" id="PS52004">
    <property type="entry name" value="KS3_2"/>
    <property type="match status" value="1"/>
</dbReference>
<evidence type="ECO:0000256" key="3">
    <source>
        <dbReference type="ARBA" id="ARBA00022679"/>
    </source>
</evidence>
<dbReference type="EC" id="2.3.1.179" evidence="6"/>
<dbReference type="SMART" id="SM00825">
    <property type="entry name" value="PKS_KS"/>
    <property type="match status" value="1"/>
</dbReference>
<evidence type="ECO:0000259" key="5">
    <source>
        <dbReference type="PROSITE" id="PS52004"/>
    </source>
</evidence>
<dbReference type="SUPFAM" id="SSF53901">
    <property type="entry name" value="Thiolase-like"/>
    <property type="match status" value="2"/>
</dbReference>
<dbReference type="InterPro" id="IPR020841">
    <property type="entry name" value="PKS_Beta-ketoAc_synthase_dom"/>
</dbReference>
<dbReference type="InterPro" id="IPR018201">
    <property type="entry name" value="Ketoacyl_synth_AS"/>
</dbReference>
<reference evidence="7" key="1">
    <citation type="journal article" date="2019" name="Int. J. Syst. Evol. Microbiol.">
        <title>The Global Catalogue of Microorganisms (GCM) 10K type strain sequencing project: providing services to taxonomists for standard genome sequencing and annotation.</title>
        <authorList>
            <consortium name="The Broad Institute Genomics Platform"/>
            <consortium name="The Broad Institute Genome Sequencing Center for Infectious Disease"/>
            <person name="Wu L."/>
            <person name="Ma J."/>
        </authorList>
    </citation>
    <scope>NUCLEOTIDE SEQUENCE [LARGE SCALE GENOMIC DNA]</scope>
    <source>
        <strain evidence="7">KCTC 52141</strain>
    </source>
</reference>
<accession>A0ABV7HS26</accession>
<evidence type="ECO:0000256" key="4">
    <source>
        <dbReference type="RuleBase" id="RU003694"/>
    </source>
</evidence>
<dbReference type="PANTHER" id="PTHR11712">
    <property type="entry name" value="POLYKETIDE SYNTHASE-RELATED"/>
    <property type="match status" value="1"/>
</dbReference>
<comment type="pathway">
    <text evidence="1">Lipid metabolism; fatty acid biosynthesis.</text>
</comment>
<dbReference type="InterPro" id="IPR014031">
    <property type="entry name" value="Ketoacyl_synth_C"/>
</dbReference>
<comment type="caution">
    <text evidence="6">The sequence shown here is derived from an EMBL/GenBank/DDBJ whole genome shotgun (WGS) entry which is preliminary data.</text>
</comment>
<dbReference type="RefSeq" id="WP_382418023.1">
    <property type="nucleotide sequence ID" value="NZ_AP031500.1"/>
</dbReference>